<name>A0A9X2F7X3_9BACT</name>
<proteinExistence type="predicted"/>
<evidence type="ECO:0000313" key="3">
    <source>
        <dbReference type="Proteomes" id="UP001155241"/>
    </source>
</evidence>
<dbReference type="EMBL" id="JAMXLR010000024">
    <property type="protein sequence ID" value="MCO6043509.1"/>
    <property type="molecule type" value="Genomic_DNA"/>
</dbReference>
<dbReference type="PROSITE" id="PS51257">
    <property type="entry name" value="PROKAR_LIPOPROTEIN"/>
    <property type="match status" value="1"/>
</dbReference>
<evidence type="ECO:0008006" key="4">
    <source>
        <dbReference type="Google" id="ProtNLM"/>
    </source>
</evidence>
<comment type="caution">
    <text evidence="2">The sequence shown here is derived from an EMBL/GenBank/DDBJ whole genome shotgun (WGS) entry which is preliminary data.</text>
</comment>
<keyword evidence="3" id="KW-1185">Reference proteome</keyword>
<accession>A0A9X2F7X3</accession>
<gene>
    <name evidence="2" type="ORF">NG895_06280</name>
</gene>
<protein>
    <recommendedName>
        <fullName evidence="4">MucB/RseB N-terminal domain-containing protein</fullName>
    </recommendedName>
</protein>
<keyword evidence="1" id="KW-0732">Signal</keyword>
<sequence>MRYLASLTLVTLLAACTSVRADDNQKITLTYKLKAGETLRYTIDHRASVRSTIEGTTQKAITRSESVKAWKVQDVMPDGEMEFTHIVEQVRMVNRLPDRAEMVYDSEEDKTPPPGFEDAAAAVGTVLSVIRMSPRGEVIERDVKHHQPAADTEAPVTLLLPEKPVAVGDTWNEPRSVPVQTADGAKREIQTRRHYELIKVSAGVATIEVSYQVLSPIDPAIEAQLVQRLMKGTVKFDIAAGRVLSQEMEVDQRVLGFAGPTSSMHYLMQMDERLLDGEKKEIASKP</sequence>
<feature type="chain" id="PRO_5040767303" description="MucB/RseB N-terminal domain-containing protein" evidence="1">
    <location>
        <begin position="22"/>
        <end position="286"/>
    </location>
</feature>
<feature type="signal peptide" evidence="1">
    <location>
        <begin position="1"/>
        <end position="21"/>
    </location>
</feature>
<reference evidence="2" key="1">
    <citation type="submission" date="2022-06" db="EMBL/GenBank/DDBJ databases">
        <title>Aeoliella straminimaris, a novel planctomycete from sediments.</title>
        <authorList>
            <person name="Vitorino I.R."/>
            <person name="Lage O.M."/>
        </authorList>
    </citation>
    <scope>NUCLEOTIDE SEQUENCE</scope>
    <source>
        <strain evidence="2">ICT_H6.2</strain>
    </source>
</reference>
<organism evidence="2 3">
    <name type="scientific">Aeoliella straminimaris</name>
    <dbReference type="NCBI Taxonomy" id="2954799"/>
    <lineage>
        <taxon>Bacteria</taxon>
        <taxon>Pseudomonadati</taxon>
        <taxon>Planctomycetota</taxon>
        <taxon>Planctomycetia</taxon>
        <taxon>Pirellulales</taxon>
        <taxon>Lacipirellulaceae</taxon>
        <taxon>Aeoliella</taxon>
    </lineage>
</organism>
<evidence type="ECO:0000313" key="2">
    <source>
        <dbReference type="EMBL" id="MCO6043509.1"/>
    </source>
</evidence>
<dbReference type="AlphaFoldDB" id="A0A9X2F7X3"/>
<dbReference type="Proteomes" id="UP001155241">
    <property type="component" value="Unassembled WGS sequence"/>
</dbReference>
<dbReference type="RefSeq" id="WP_252851615.1">
    <property type="nucleotide sequence ID" value="NZ_JAMXLR010000024.1"/>
</dbReference>
<evidence type="ECO:0000256" key="1">
    <source>
        <dbReference type="SAM" id="SignalP"/>
    </source>
</evidence>